<evidence type="ECO:0000256" key="8">
    <source>
        <dbReference type="ARBA" id="ARBA00022605"/>
    </source>
</evidence>
<dbReference type="OrthoDB" id="9777465at2"/>
<evidence type="ECO:0000313" key="12">
    <source>
        <dbReference type="EMBL" id="ODA34928.1"/>
    </source>
</evidence>
<keyword evidence="13" id="KW-1185">Reference proteome</keyword>
<comment type="similarity">
    <text evidence="4">Belongs to the LeuD family. LeuD type 1 subfamily.</text>
</comment>
<dbReference type="CDD" id="cd01577">
    <property type="entry name" value="IPMI_Swivel"/>
    <property type="match status" value="1"/>
</dbReference>
<comment type="caution">
    <text evidence="12">The sequence shown here is derived from an EMBL/GenBank/DDBJ whole genome shotgun (WGS) entry which is preliminary data.</text>
</comment>
<keyword evidence="8" id="KW-0028">Amino-acid biosynthesis</keyword>
<dbReference type="PANTHER" id="PTHR43345:SF5">
    <property type="entry name" value="3-ISOPROPYLMALATE DEHYDRATASE SMALL SUBUNIT"/>
    <property type="match status" value="1"/>
</dbReference>
<evidence type="ECO:0000256" key="9">
    <source>
        <dbReference type="ARBA" id="ARBA00023239"/>
    </source>
</evidence>
<evidence type="ECO:0000256" key="3">
    <source>
        <dbReference type="ARBA" id="ARBA00004729"/>
    </source>
</evidence>
<evidence type="ECO:0000256" key="7">
    <source>
        <dbReference type="ARBA" id="ARBA00022430"/>
    </source>
</evidence>
<dbReference type="GO" id="GO:0009316">
    <property type="term" value="C:3-isopropylmalate dehydratase complex"/>
    <property type="evidence" value="ECO:0007669"/>
    <property type="project" value="InterPro"/>
</dbReference>
<dbReference type="GO" id="GO:0009098">
    <property type="term" value="P:L-leucine biosynthetic process"/>
    <property type="evidence" value="ECO:0007669"/>
    <property type="project" value="UniProtKB-UniPathway"/>
</dbReference>
<sequence length="205" mass="22074">MVQAITQVTGSAVPLLLDDIDTDRIIPARFLRCVTFDGLGEHAFEDDRIQDPAHPFNKAQFQGGKILVAGRNFGCGSSREHAPQALMRWGIQAIIAESYAEIFFGNCVSLGIPCVRASRADLEALTKLISADPRTSVAIDLLAQTVTAQSEGGQQLKANVEIPPGARQSLTTGGWDFLGQLLDGEPKVRAQVAKIPYLQKFAVAT</sequence>
<evidence type="ECO:0000256" key="4">
    <source>
        <dbReference type="ARBA" id="ARBA00009845"/>
    </source>
</evidence>
<comment type="function">
    <text evidence="2">Catalyzes the isomerization between 2-isopropylmalate and 3-isopropylmalate, via the formation of 2-isopropylmaleate.</text>
</comment>
<dbReference type="NCBIfam" id="NF002458">
    <property type="entry name" value="PRK01641.1"/>
    <property type="match status" value="1"/>
</dbReference>
<evidence type="ECO:0000256" key="2">
    <source>
        <dbReference type="ARBA" id="ARBA00002695"/>
    </source>
</evidence>
<evidence type="ECO:0000256" key="10">
    <source>
        <dbReference type="ARBA" id="ARBA00023304"/>
    </source>
</evidence>
<dbReference type="EMBL" id="LYDR01000039">
    <property type="protein sequence ID" value="ODA34928.1"/>
    <property type="molecule type" value="Genomic_DNA"/>
</dbReference>
<evidence type="ECO:0000259" key="11">
    <source>
        <dbReference type="Pfam" id="PF00694"/>
    </source>
</evidence>
<feature type="domain" description="Aconitase A/isopropylmalate dehydratase small subunit swivel" evidence="11">
    <location>
        <begin position="4"/>
        <end position="112"/>
    </location>
</feature>
<name>A0A1C3ENX5_9PLAN</name>
<dbReference type="Pfam" id="PF00694">
    <property type="entry name" value="Aconitase_C"/>
    <property type="match status" value="1"/>
</dbReference>
<organism evidence="12 13">
    <name type="scientific">Planctopirus hydrillae</name>
    <dbReference type="NCBI Taxonomy" id="1841610"/>
    <lineage>
        <taxon>Bacteria</taxon>
        <taxon>Pseudomonadati</taxon>
        <taxon>Planctomycetota</taxon>
        <taxon>Planctomycetia</taxon>
        <taxon>Planctomycetales</taxon>
        <taxon>Planctomycetaceae</taxon>
        <taxon>Planctopirus</taxon>
    </lineage>
</organism>
<dbReference type="Gene3D" id="3.20.19.10">
    <property type="entry name" value="Aconitase, domain 4"/>
    <property type="match status" value="1"/>
</dbReference>
<dbReference type="STRING" id="1841610.A6X21_04610"/>
<evidence type="ECO:0000313" key="13">
    <source>
        <dbReference type="Proteomes" id="UP000094828"/>
    </source>
</evidence>
<accession>A0A1C3ENX5</accession>
<dbReference type="SUPFAM" id="SSF52016">
    <property type="entry name" value="LeuD/IlvD-like"/>
    <property type="match status" value="1"/>
</dbReference>
<keyword evidence="7" id="KW-0432">Leucine biosynthesis</keyword>
<dbReference type="UniPathway" id="UPA00048">
    <property type="reaction ID" value="UER00071"/>
</dbReference>
<evidence type="ECO:0000256" key="6">
    <source>
        <dbReference type="ARBA" id="ARBA00011998"/>
    </source>
</evidence>
<dbReference type="InterPro" id="IPR033940">
    <property type="entry name" value="IPMI_Swivel"/>
</dbReference>
<dbReference type="InterPro" id="IPR004431">
    <property type="entry name" value="3-IsopropMal_deHydase_ssu"/>
</dbReference>
<dbReference type="InterPro" id="IPR015928">
    <property type="entry name" value="Aconitase/3IPM_dehydase_swvl"/>
</dbReference>
<dbReference type="NCBIfam" id="TIGR00171">
    <property type="entry name" value="leuD"/>
    <property type="match status" value="1"/>
</dbReference>
<gene>
    <name evidence="12" type="ORF">A6X21_04610</name>
</gene>
<comment type="subunit">
    <text evidence="5">Heterodimer of LeuC and LeuD.</text>
</comment>
<evidence type="ECO:0000256" key="1">
    <source>
        <dbReference type="ARBA" id="ARBA00000491"/>
    </source>
</evidence>
<comment type="catalytic activity">
    <reaction evidence="1">
        <text>(2R,3S)-3-isopropylmalate = (2S)-2-isopropylmalate</text>
        <dbReference type="Rhea" id="RHEA:32287"/>
        <dbReference type="ChEBI" id="CHEBI:1178"/>
        <dbReference type="ChEBI" id="CHEBI:35121"/>
        <dbReference type="EC" id="4.2.1.33"/>
    </reaction>
</comment>
<keyword evidence="9" id="KW-0456">Lyase</keyword>
<dbReference type="Proteomes" id="UP000094828">
    <property type="component" value="Unassembled WGS sequence"/>
</dbReference>
<dbReference type="PANTHER" id="PTHR43345">
    <property type="entry name" value="3-ISOPROPYLMALATE DEHYDRATASE SMALL SUBUNIT 2-RELATED-RELATED"/>
    <property type="match status" value="1"/>
</dbReference>
<reference evidence="12 13" key="1">
    <citation type="submission" date="2016-05" db="EMBL/GenBank/DDBJ databases">
        <title>Genomic and physiological characterization of Planctopirus sp. isolated from fresh water lake.</title>
        <authorList>
            <person name="Subhash Y."/>
            <person name="Ramana C."/>
        </authorList>
    </citation>
    <scope>NUCLEOTIDE SEQUENCE [LARGE SCALE GENOMIC DNA]</scope>
    <source>
        <strain evidence="12 13">JC280</strain>
    </source>
</reference>
<protein>
    <recommendedName>
        <fullName evidence="6">3-isopropylmalate dehydratase</fullName>
        <ecNumber evidence="6">4.2.1.33</ecNumber>
    </recommendedName>
</protein>
<dbReference type="AlphaFoldDB" id="A0A1C3ENX5"/>
<dbReference type="GO" id="GO:0003861">
    <property type="term" value="F:3-isopropylmalate dehydratase activity"/>
    <property type="evidence" value="ECO:0007669"/>
    <property type="project" value="UniProtKB-EC"/>
</dbReference>
<dbReference type="InterPro" id="IPR000573">
    <property type="entry name" value="AconitaseA/IPMdHydase_ssu_swvl"/>
</dbReference>
<dbReference type="InterPro" id="IPR050075">
    <property type="entry name" value="LeuD"/>
</dbReference>
<keyword evidence="10" id="KW-0100">Branched-chain amino acid biosynthesis</keyword>
<evidence type="ECO:0000256" key="5">
    <source>
        <dbReference type="ARBA" id="ARBA00011271"/>
    </source>
</evidence>
<dbReference type="RefSeq" id="WP_068846468.1">
    <property type="nucleotide sequence ID" value="NZ_LYDR01000039.1"/>
</dbReference>
<comment type="pathway">
    <text evidence="3">Amino-acid biosynthesis; L-leucine biosynthesis; L-leucine from 3-methyl-2-oxobutanoate: step 2/4.</text>
</comment>
<dbReference type="EC" id="4.2.1.33" evidence="6"/>
<proteinExistence type="inferred from homology"/>